<feature type="transmembrane region" description="Helical" evidence="9">
    <location>
        <begin position="305"/>
        <end position="329"/>
    </location>
</feature>
<evidence type="ECO:0000259" key="11">
    <source>
        <dbReference type="Pfam" id="PF02355"/>
    </source>
</evidence>
<evidence type="ECO:0000256" key="7">
    <source>
        <dbReference type="ARBA" id="ARBA00023010"/>
    </source>
</evidence>
<evidence type="ECO:0000256" key="4">
    <source>
        <dbReference type="ARBA" id="ARBA00022692"/>
    </source>
</evidence>
<comment type="subcellular location">
    <subcellularLocation>
        <location evidence="1 9">Cell membrane</location>
        <topology evidence="1 9">Multi-pass membrane protein</topology>
    </subcellularLocation>
</comment>
<feature type="transmembrane region" description="Helical" evidence="9">
    <location>
        <begin position="52"/>
        <end position="72"/>
    </location>
</feature>
<dbReference type="eggNOG" id="COG0341">
    <property type="taxonomic scope" value="Bacteria"/>
</dbReference>
<comment type="subunit">
    <text evidence="9">Forms a complex with SecD. Part of the essential Sec protein translocation apparatus which comprises SecA, SecYEG and auxiliary proteins SecDF. Other proteins may also be involved.</text>
</comment>
<feature type="region of interest" description="Disordered" evidence="10">
    <location>
        <begin position="1"/>
        <end position="20"/>
    </location>
</feature>
<evidence type="ECO:0000256" key="8">
    <source>
        <dbReference type="ARBA" id="ARBA00023136"/>
    </source>
</evidence>
<feature type="compositionally biased region" description="Low complexity" evidence="10">
    <location>
        <begin position="365"/>
        <end position="407"/>
    </location>
</feature>
<evidence type="ECO:0000256" key="1">
    <source>
        <dbReference type="ARBA" id="ARBA00004651"/>
    </source>
</evidence>
<evidence type="ECO:0000256" key="10">
    <source>
        <dbReference type="SAM" id="MobiDB-lite"/>
    </source>
</evidence>
<evidence type="ECO:0000256" key="6">
    <source>
        <dbReference type="ARBA" id="ARBA00022989"/>
    </source>
</evidence>
<dbReference type="InterPro" id="IPR022813">
    <property type="entry name" value="SecD/SecF_arch_bac"/>
</dbReference>
<keyword evidence="8 9" id="KW-0472">Membrane</keyword>
<dbReference type="NCBIfam" id="TIGR00966">
    <property type="entry name" value="transloc_SecF"/>
    <property type="match status" value="1"/>
</dbReference>
<dbReference type="Pfam" id="PF07549">
    <property type="entry name" value="Sec_GG"/>
    <property type="match status" value="1"/>
</dbReference>
<dbReference type="RefSeq" id="WP_021105855.1">
    <property type="nucleotide sequence ID" value="NZ_LT906441.1"/>
</dbReference>
<name>A0A239WNX1_9ACTN</name>
<comment type="function">
    <text evidence="9">Part of the Sec protein translocase complex. Interacts with the SecYEG preprotein conducting channel. SecDF uses the proton motive force (PMF) to complete protein translocation after the ATP-dependent function of SecA.</text>
</comment>
<reference evidence="12 13" key="1">
    <citation type="submission" date="2017-06" db="EMBL/GenBank/DDBJ databases">
        <authorList>
            <consortium name="Pathogen Informatics"/>
        </authorList>
    </citation>
    <scope>NUCLEOTIDE SEQUENCE [LARGE SCALE GENOMIC DNA]</scope>
    <source>
        <strain evidence="12 13">NCTC11865</strain>
    </source>
</reference>
<dbReference type="InterPro" id="IPR022646">
    <property type="entry name" value="SecD/SecF_CS"/>
</dbReference>
<feature type="transmembrane region" description="Helical" evidence="9">
    <location>
        <begin position="170"/>
        <end position="189"/>
    </location>
</feature>
<dbReference type="AlphaFoldDB" id="A0A239WNX1"/>
<dbReference type="EMBL" id="LT906441">
    <property type="protein sequence ID" value="SNV36305.1"/>
    <property type="molecule type" value="Genomic_DNA"/>
</dbReference>
<dbReference type="InterPro" id="IPR005665">
    <property type="entry name" value="SecF_bac"/>
</dbReference>
<feature type="transmembrane region" description="Helical" evidence="9">
    <location>
        <begin position="276"/>
        <end position="299"/>
    </location>
</feature>
<dbReference type="InterPro" id="IPR022645">
    <property type="entry name" value="SecD/SecF_bac"/>
</dbReference>
<keyword evidence="5 9" id="KW-0653">Protein transport</keyword>
<dbReference type="Pfam" id="PF02355">
    <property type="entry name" value="SecD_SecF_C"/>
    <property type="match status" value="1"/>
</dbReference>
<gene>
    <name evidence="12" type="primary">secDF_1</name>
    <name evidence="9" type="synonym">secF</name>
    <name evidence="12" type="ORF">SAMEA4412665_01345</name>
</gene>
<evidence type="ECO:0000256" key="5">
    <source>
        <dbReference type="ARBA" id="ARBA00022927"/>
    </source>
</evidence>
<dbReference type="Proteomes" id="UP000215332">
    <property type="component" value="Chromosome 1"/>
</dbReference>
<dbReference type="Gene3D" id="1.20.1640.10">
    <property type="entry name" value="Multidrug efflux transporter AcrB transmembrane domain"/>
    <property type="match status" value="1"/>
</dbReference>
<feature type="compositionally biased region" description="Basic residues" evidence="10">
    <location>
        <begin position="408"/>
        <end position="419"/>
    </location>
</feature>
<dbReference type="GO" id="GO:0006605">
    <property type="term" value="P:protein targeting"/>
    <property type="evidence" value="ECO:0007669"/>
    <property type="project" value="UniProtKB-UniRule"/>
</dbReference>
<dbReference type="PRINTS" id="PR01755">
    <property type="entry name" value="SECFTRNLCASE"/>
</dbReference>
<proteinExistence type="inferred from homology"/>
<feature type="compositionally biased region" description="Basic and acidic residues" evidence="10">
    <location>
        <begin position="348"/>
        <end position="363"/>
    </location>
</feature>
<accession>A0A239WNX1</accession>
<sequence length="419" mass="45450">MPNSTIADVENQDTEVTTNDERRAATGQKTGFAHKLYTGQLTYQFIPHRKRWYVVTAVIILVALGGLIFRGLNLGIDFRGGVEFRANVSATSASADDIRRAVLDTGLPELDGTQVVELGSDQVQIQTRALDSSEVTTLKKGIAKASGSSESSVTYSKVGSQWGSQITKKAVQALVVFLVLVMLLIWAYFREWKMSVTAMLGLLNNLIVTLGVYALVGFAFTPATLIGMLTILGYSLYDTVVVFDKVRELTRDLDRSPYTYDEAVNRALNQVFVRSVNTTIIGVLPVAALLFTGVFILGSGPLQDLGMALFVGMLAGGYSSIFVATPLLTEFRRNERVVKDHDAKVLRRRTKEEKAADRTRSRSQESGAGESASSADDAADGAGMPPSSSVAREAAESSTSSASSARPQPRRMTRSQRKK</sequence>
<dbReference type="SUPFAM" id="SSF82866">
    <property type="entry name" value="Multidrug efflux transporter AcrB transmembrane domain"/>
    <property type="match status" value="1"/>
</dbReference>
<comment type="similarity">
    <text evidence="9">Belongs to the SecD/SecF family. SecF subfamily.</text>
</comment>
<keyword evidence="7 9" id="KW-0811">Translocation</keyword>
<protein>
    <recommendedName>
        <fullName evidence="9">Protein-export membrane protein SecF</fullName>
    </recommendedName>
</protein>
<dbReference type="GO" id="GO:0015450">
    <property type="term" value="F:protein-transporting ATPase activity"/>
    <property type="evidence" value="ECO:0007669"/>
    <property type="project" value="InterPro"/>
</dbReference>
<dbReference type="InterPro" id="IPR048634">
    <property type="entry name" value="SecD_SecF_C"/>
</dbReference>
<evidence type="ECO:0000256" key="9">
    <source>
        <dbReference type="HAMAP-Rule" id="MF_01464"/>
    </source>
</evidence>
<evidence type="ECO:0000256" key="2">
    <source>
        <dbReference type="ARBA" id="ARBA00022448"/>
    </source>
</evidence>
<feature type="transmembrane region" description="Helical" evidence="9">
    <location>
        <begin position="222"/>
        <end position="243"/>
    </location>
</feature>
<dbReference type="GO" id="GO:0005886">
    <property type="term" value="C:plasma membrane"/>
    <property type="evidence" value="ECO:0007669"/>
    <property type="project" value="UniProtKB-SubCell"/>
</dbReference>
<dbReference type="KEGG" id="cgrn:4412665_01345"/>
<organism evidence="12 13">
    <name type="scientific">Cutibacterium granulosum</name>
    <dbReference type="NCBI Taxonomy" id="33011"/>
    <lineage>
        <taxon>Bacteria</taxon>
        <taxon>Bacillati</taxon>
        <taxon>Actinomycetota</taxon>
        <taxon>Actinomycetes</taxon>
        <taxon>Propionibacteriales</taxon>
        <taxon>Propionibacteriaceae</taxon>
        <taxon>Cutibacterium</taxon>
    </lineage>
</organism>
<dbReference type="HAMAP" id="MF_01464_B">
    <property type="entry name" value="SecF_B"/>
    <property type="match status" value="1"/>
</dbReference>
<feature type="transmembrane region" description="Helical" evidence="9">
    <location>
        <begin position="196"/>
        <end position="216"/>
    </location>
</feature>
<evidence type="ECO:0000313" key="12">
    <source>
        <dbReference type="EMBL" id="SNV36305.1"/>
    </source>
</evidence>
<keyword evidence="3 9" id="KW-1003">Cell membrane</keyword>
<dbReference type="PANTHER" id="PTHR30081:SF8">
    <property type="entry name" value="PROTEIN TRANSLOCASE SUBUNIT SECF"/>
    <property type="match status" value="1"/>
</dbReference>
<keyword evidence="4 9" id="KW-0812">Transmembrane</keyword>
<evidence type="ECO:0000256" key="3">
    <source>
        <dbReference type="ARBA" id="ARBA00022475"/>
    </source>
</evidence>
<dbReference type="PANTHER" id="PTHR30081">
    <property type="entry name" value="PROTEIN-EXPORT MEMBRANE PROTEIN SEC"/>
    <property type="match status" value="1"/>
</dbReference>
<evidence type="ECO:0000313" key="13">
    <source>
        <dbReference type="Proteomes" id="UP000215332"/>
    </source>
</evidence>
<feature type="region of interest" description="Disordered" evidence="10">
    <location>
        <begin position="348"/>
        <end position="419"/>
    </location>
</feature>
<dbReference type="GO" id="GO:0043952">
    <property type="term" value="P:protein transport by the Sec complex"/>
    <property type="evidence" value="ECO:0007669"/>
    <property type="project" value="UniProtKB-UniRule"/>
</dbReference>
<keyword evidence="2 9" id="KW-0813">Transport</keyword>
<feature type="domain" description="Protein export membrane protein SecD/SecF C-terminal" evidence="11">
    <location>
        <begin position="144"/>
        <end position="332"/>
    </location>
</feature>
<keyword evidence="6 9" id="KW-1133">Transmembrane helix</keyword>
<dbReference type="GO" id="GO:0065002">
    <property type="term" value="P:intracellular protein transmembrane transport"/>
    <property type="evidence" value="ECO:0007669"/>
    <property type="project" value="UniProtKB-UniRule"/>
</dbReference>